<evidence type="ECO:0000313" key="2">
    <source>
        <dbReference type="WBParaSite" id="ACRNAN_Path_23.g87.t1"/>
    </source>
</evidence>
<organism evidence="1 2">
    <name type="scientific">Acrobeloides nanus</name>
    <dbReference type="NCBI Taxonomy" id="290746"/>
    <lineage>
        <taxon>Eukaryota</taxon>
        <taxon>Metazoa</taxon>
        <taxon>Ecdysozoa</taxon>
        <taxon>Nematoda</taxon>
        <taxon>Chromadorea</taxon>
        <taxon>Rhabditida</taxon>
        <taxon>Tylenchina</taxon>
        <taxon>Cephalobomorpha</taxon>
        <taxon>Cephaloboidea</taxon>
        <taxon>Cephalobidae</taxon>
        <taxon>Acrobeloides</taxon>
    </lineage>
</organism>
<dbReference type="Proteomes" id="UP000887540">
    <property type="component" value="Unplaced"/>
</dbReference>
<accession>A0A914C431</accession>
<keyword evidence="1" id="KW-1185">Reference proteome</keyword>
<reference evidence="2" key="1">
    <citation type="submission" date="2022-11" db="UniProtKB">
        <authorList>
            <consortium name="WormBaseParasite"/>
        </authorList>
    </citation>
    <scope>IDENTIFICATION</scope>
</reference>
<dbReference type="AlphaFoldDB" id="A0A914C431"/>
<sequence length="70" mass="8346">MFVKEYFSTNPNPLRQFFSISCCQLCKQRLPSMSNSMVAELHLLEFHVDKFEIYQKAMKYKFLNIDSKNS</sequence>
<name>A0A914C431_9BILA</name>
<dbReference type="WBParaSite" id="ACRNAN_Path_23.g87.t1">
    <property type="protein sequence ID" value="ACRNAN_Path_23.g87.t1"/>
    <property type="gene ID" value="ACRNAN_Path_23.g87"/>
</dbReference>
<evidence type="ECO:0000313" key="1">
    <source>
        <dbReference type="Proteomes" id="UP000887540"/>
    </source>
</evidence>
<protein>
    <submittedName>
        <fullName evidence="2">Uncharacterized protein</fullName>
    </submittedName>
</protein>
<proteinExistence type="predicted"/>